<name>A0A562J1U4_9BACI</name>
<dbReference type="EMBL" id="VLKI01000042">
    <property type="protein sequence ID" value="TWH77083.1"/>
    <property type="molecule type" value="Genomic_DNA"/>
</dbReference>
<reference evidence="1 2" key="1">
    <citation type="journal article" date="2015" name="Stand. Genomic Sci.">
        <title>Genomic Encyclopedia of Bacterial and Archaeal Type Strains, Phase III: the genomes of soil and plant-associated and newly described type strains.</title>
        <authorList>
            <person name="Whitman W.B."/>
            <person name="Woyke T."/>
            <person name="Klenk H.P."/>
            <person name="Zhou Y."/>
            <person name="Lilburn T.G."/>
            <person name="Beck B.J."/>
            <person name="De Vos P."/>
            <person name="Vandamme P."/>
            <person name="Eisen J.A."/>
            <person name="Garrity G."/>
            <person name="Hugenholtz P."/>
            <person name="Kyrpides N.C."/>
        </authorList>
    </citation>
    <scope>NUCLEOTIDE SEQUENCE [LARGE SCALE GENOMIC DNA]</scope>
    <source>
        <strain evidence="1 2">CGMCC 1.10115</strain>
    </source>
</reference>
<gene>
    <name evidence="1" type="ORF">IQ19_05657</name>
</gene>
<dbReference type="AlphaFoldDB" id="A0A562J1U4"/>
<organism evidence="1 2">
    <name type="scientific">Cytobacillus oceanisediminis</name>
    <dbReference type="NCBI Taxonomy" id="665099"/>
    <lineage>
        <taxon>Bacteria</taxon>
        <taxon>Bacillati</taxon>
        <taxon>Bacillota</taxon>
        <taxon>Bacilli</taxon>
        <taxon>Bacillales</taxon>
        <taxon>Bacillaceae</taxon>
        <taxon>Cytobacillus</taxon>
    </lineage>
</organism>
<keyword evidence="2" id="KW-1185">Reference proteome</keyword>
<comment type="caution">
    <text evidence="1">The sequence shown here is derived from an EMBL/GenBank/DDBJ whole genome shotgun (WGS) entry which is preliminary data.</text>
</comment>
<dbReference type="Proteomes" id="UP000318667">
    <property type="component" value="Unassembled WGS sequence"/>
</dbReference>
<sequence>MTEVLRSDQLVLHPGYQVGVSFNSGISIIIEGLNEVFSGKHELQNSKKTVAVKG</sequence>
<evidence type="ECO:0000313" key="2">
    <source>
        <dbReference type="Proteomes" id="UP000318667"/>
    </source>
</evidence>
<evidence type="ECO:0000313" key="1">
    <source>
        <dbReference type="EMBL" id="TWH77083.1"/>
    </source>
</evidence>
<accession>A0A562J1U4</accession>
<proteinExistence type="predicted"/>
<protein>
    <submittedName>
        <fullName evidence="1">Deoxyribonuclease-4</fullName>
    </submittedName>
</protein>